<dbReference type="PROSITE" id="PS51257">
    <property type="entry name" value="PROKAR_LIPOPROTEIN"/>
    <property type="match status" value="1"/>
</dbReference>
<evidence type="ECO:0000313" key="1">
    <source>
        <dbReference type="EMBL" id="QHS59854.1"/>
    </source>
</evidence>
<keyword evidence="2" id="KW-1185">Reference proteome</keyword>
<dbReference type="EMBL" id="CP048113">
    <property type="protein sequence ID" value="QHS59854.1"/>
    <property type="molecule type" value="Genomic_DNA"/>
</dbReference>
<dbReference type="AlphaFoldDB" id="A0A6B9ZEV5"/>
<organism evidence="1 2">
    <name type="scientific">Chitinophaga agri</name>
    <dbReference type="NCBI Taxonomy" id="2703787"/>
    <lineage>
        <taxon>Bacteria</taxon>
        <taxon>Pseudomonadati</taxon>
        <taxon>Bacteroidota</taxon>
        <taxon>Chitinophagia</taxon>
        <taxon>Chitinophagales</taxon>
        <taxon>Chitinophagaceae</taxon>
        <taxon>Chitinophaga</taxon>
    </lineage>
</organism>
<proteinExistence type="predicted"/>
<evidence type="ECO:0000313" key="2">
    <source>
        <dbReference type="Proteomes" id="UP000476411"/>
    </source>
</evidence>
<dbReference type="Proteomes" id="UP000476411">
    <property type="component" value="Chromosome"/>
</dbReference>
<name>A0A6B9ZEV5_9BACT</name>
<dbReference type="KEGG" id="chih:GWR21_09710"/>
<gene>
    <name evidence="1" type="ORF">GWR21_09710</name>
</gene>
<sequence>MSVRMILLCGILIWSSCNNSNTTTKFIYLPKLEHKGMADIDLQLKPVWYQYALIENAPDNIDSLQHLIKHYSDSIVNKAAVEGHYARYFIQFFNHSGNTESYTKGKDDFWDTHNDLSQEMEDYRGEYRYEACPTDSLRGVWSIEVKSGDVFQRDTILNNCKN</sequence>
<protein>
    <submittedName>
        <fullName evidence="1">Uncharacterized protein</fullName>
    </submittedName>
</protein>
<accession>A0A6B9ZEV5</accession>
<dbReference type="RefSeq" id="WP_162331549.1">
    <property type="nucleotide sequence ID" value="NZ_CP048113.1"/>
</dbReference>
<reference evidence="1 2" key="1">
    <citation type="submission" date="2020-01" db="EMBL/GenBank/DDBJ databases">
        <title>Complete genome sequence of Chitinophaga sp. H33E-04 isolated from quinoa roots.</title>
        <authorList>
            <person name="Weon H.-Y."/>
            <person name="Lee S.A."/>
        </authorList>
    </citation>
    <scope>NUCLEOTIDE SEQUENCE [LARGE SCALE GENOMIC DNA]</scope>
    <source>
        <strain evidence="1 2">H33E-04</strain>
    </source>
</reference>